<proteinExistence type="inferred from homology"/>
<organism evidence="8 9">
    <name type="scientific">Saccharomycopsis crataegensis</name>
    <dbReference type="NCBI Taxonomy" id="43959"/>
    <lineage>
        <taxon>Eukaryota</taxon>
        <taxon>Fungi</taxon>
        <taxon>Dikarya</taxon>
        <taxon>Ascomycota</taxon>
        <taxon>Saccharomycotina</taxon>
        <taxon>Saccharomycetes</taxon>
        <taxon>Saccharomycopsidaceae</taxon>
        <taxon>Saccharomycopsis</taxon>
    </lineage>
</organism>
<feature type="domain" description="Alcohol dehydrogenase-like N-terminal" evidence="7">
    <location>
        <begin position="77"/>
        <end position="180"/>
    </location>
</feature>
<evidence type="ECO:0000256" key="3">
    <source>
        <dbReference type="ARBA" id="ARBA00022833"/>
    </source>
</evidence>
<dbReference type="SUPFAM" id="SSF51735">
    <property type="entry name" value="NAD(P)-binding Rossmann-fold domains"/>
    <property type="match status" value="1"/>
</dbReference>
<dbReference type="Proteomes" id="UP001360560">
    <property type="component" value="Unassembled WGS sequence"/>
</dbReference>
<evidence type="ECO:0000256" key="1">
    <source>
        <dbReference type="ARBA" id="ARBA00001947"/>
    </source>
</evidence>
<feature type="domain" description="Alcohol dehydrogenase-like C-terminal" evidence="6">
    <location>
        <begin position="233"/>
        <end position="358"/>
    </location>
</feature>
<dbReference type="InterPro" id="IPR011032">
    <property type="entry name" value="GroES-like_sf"/>
</dbReference>
<dbReference type="InterPro" id="IPR002328">
    <property type="entry name" value="ADH_Zn_CS"/>
</dbReference>
<keyword evidence="4" id="KW-0560">Oxidoreductase</keyword>
<comment type="similarity">
    <text evidence="5">Belongs to the zinc-containing alcohol dehydrogenase family.</text>
</comment>
<dbReference type="Gene3D" id="3.40.50.720">
    <property type="entry name" value="NAD(P)-binding Rossmann-like Domain"/>
    <property type="match status" value="1"/>
</dbReference>
<dbReference type="InterPro" id="IPR013149">
    <property type="entry name" value="ADH-like_C"/>
</dbReference>
<sequence>MLRSSLLRSTASHRLGKTLAIAASASHFSNVINVSSTIRNYTTPNGVVLPDTMKAAVYEGPLDIICKEVPIPKITHPEDALIKVTQSSICGTELHFYRGHLATSTGHIMGHETVGEVIDVGSQVTNFKPGDKVISCFTTQCGKCWYCVRGYSSKCYNTAVFGTTALDGGQAQYLRIPQADGTLFHKPPGLDDNVALLMCDIFPTGYFCVSNFTKKFPKERVEEAVAVQFGLGPVGQCALASAKELGIKKLYAVDSIPSRLEVAEKFGAIPLVLGKDNIKQILLDATENRGADVVFEIVGSKEAIGMAFDVVRPFGYISSIGYHHDALPFSGLDCYMKNVTIQFGRCPAWSLFPESLPILQKNQHLFKDFIDTKIDIEDISKGYDIFDKHLVRKVVCEHHHHHH</sequence>
<dbReference type="GO" id="GO:0016491">
    <property type="term" value="F:oxidoreductase activity"/>
    <property type="evidence" value="ECO:0007669"/>
    <property type="project" value="UniProtKB-KW"/>
</dbReference>
<gene>
    <name evidence="8" type="ORF">DASC09_020670</name>
</gene>
<keyword evidence="9" id="KW-1185">Reference proteome</keyword>
<dbReference type="CDD" id="cd08284">
    <property type="entry name" value="FDH_like_2"/>
    <property type="match status" value="1"/>
</dbReference>
<evidence type="ECO:0000259" key="6">
    <source>
        <dbReference type="Pfam" id="PF00107"/>
    </source>
</evidence>
<keyword evidence="2 5" id="KW-0479">Metal-binding</keyword>
<dbReference type="GeneID" id="90072721"/>
<evidence type="ECO:0008006" key="10">
    <source>
        <dbReference type="Google" id="ProtNLM"/>
    </source>
</evidence>
<evidence type="ECO:0000256" key="5">
    <source>
        <dbReference type="RuleBase" id="RU361277"/>
    </source>
</evidence>
<evidence type="ECO:0000256" key="4">
    <source>
        <dbReference type="ARBA" id="ARBA00023002"/>
    </source>
</evidence>
<dbReference type="EMBL" id="BTFZ01000003">
    <property type="protein sequence ID" value="GMM34742.1"/>
    <property type="molecule type" value="Genomic_DNA"/>
</dbReference>
<evidence type="ECO:0000259" key="7">
    <source>
        <dbReference type="Pfam" id="PF08240"/>
    </source>
</evidence>
<evidence type="ECO:0000256" key="2">
    <source>
        <dbReference type="ARBA" id="ARBA00022723"/>
    </source>
</evidence>
<dbReference type="GO" id="GO:0008270">
    <property type="term" value="F:zinc ion binding"/>
    <property type="evidence" value="ECO:0007669"/>
    <property type="project" value="InterPro"/>
</dbReference>
<dbReference type="Gene3D" id="3.90.180.10">
    <property type="entry name" value="Medium-chain alcohol dehydrogenases, catalytic domain"/>
    <property type="match status" value="1"/>
</dbReference>
<reference evidence="8 9" key="1">
    <citation type="journal article" date="2023" name="Elife">
        <title>Identification of key yeast species and microbe-microbe interactions impacting larval growth of Drosophila in the wild.</title>
        <authorList>
            <person name="Mure A."/>
            <person name="Sugiura Y."/>
            <person name="Maeda R."/>
            <person name="Honda K."/>
            <person name="Sakurai N."/>
            <person name="Takahashi Y."/>
            <person name="Watada M."/>
            <person name="Katoh T."/>
            <person name="Gotoh A."/>
            <person name="Gotoh Y."/>
            <person name="Taniguchi I."/>
            <person name="Nakamura K."/>
            <person name="Hayashi T."/>
            <person name="Katayama T."/>
            <person name="Uemura T."/>
            <person name="Hattori Y."/>
        </authorList>
    </citation>
    <scope>NUCLEOTIDE SEQUENCE [LARGE SCALE GENOMIC DNA]</scope>
    <source>
        <strain evidence="8 9">SC-9</strain>
    </source>
</reference>
<dbReference type="SUPFAM" id="SSF50129">
    <property type="entry name" value="GroES-like"/>
    <property type="match status" value="1"/>
</dbReference>
<dbReference type="InterPro" id="IPR036291">
    <property type="entry name" value="NAD(P)-bd_dom_sf"/>
</dbReference>
<name>A0AAV5QJF0_9ASCO</name>
<dbReference type="PROSITE" id="PS00059">
    <property type="entry name" value="ADH_ZINC"/>
    <property type="match status" value="1"/>
</dbReference>
<comment type="cofactor">
    <cofactor evidence="1 5">
        <name>Zn(2+)</name>
        <dbReference type="ChEBI" id="CHEBI:29105"/>
    </cofactor>
</comment>
<dbReference type="AlphaFoldDB" id="A0AAV5QJF0"/>
<accession>A0AAV5QJF0</accession>
<comment type="caution">
    <text evidence="8">The sequence shown here is derived from an EMBL/GenBank/DDBJ whole genome shotgun (WGS) entry which is preliminary data.</text>
</comment>
<keyword evidence="3 5" id="KW-0862">Zinc</keyword>
<dbReference type="Pfam" id="PF00107">
    <property type="entry name" value="ADH_zinc_N"/>
    <property type="match status" value="1"/>
</dbReference>
<dbReference type="RefSeq" id="XP_064851742.1">
    <property type="nucleotide sequence ID" value="XM_064995670.1"/>
</dbReference>
<protein>
    <recommendedName>
        <fullName evidence="10">Alcohol dehydrogenase</fullName>
    </recommendedName>
</protein>
<dbReference type="PANTHER" id="PTHR42813:SF2">
    <property type="entry name" value="DEHYDROGENASE, ZINC-CONTAINING, PUTATIVE (AFU_ORTHOLOGUE AFUA_2G02810)-RELATED"/>
    <property type="match status" value="1"/>
</dbReference>
<dbReference type="PANTHER" id="PTHR42813">
    <property type="entry name" value="ZINC-TYPE ALCOHOL DEHYDROGENASE-LIKE"/>
    <property type="match status" value="1"/>
</dbReference>
<evidence type="ECO:0000313" key="9">
    <source>
        <dbReference type="Proteomes" id="UP001360560"/>
    </source>
</evidence>
<dbReference type="InterPro" id="IPR013154">
    <property type="entry name" value="ADH-like_N"/>
</dbReference>
<dbReference type="Pfam" id="PF08240">
    <property type="entry name" value="ADH_N"/>
    <property type="match status" value="1"/>
</dbReference>
<evidence type="ECO:0000313" key="8">
    <source>
        <dbReference type="EMBL" id="GMM34742.1"/>
    </source>
</evidence>